<dbReference type="EMBL" id="JABCKY010000001">
    <property type="protein sequence ID" value="NMT62764.1"/>
    <property type="molecule type" value="Genomic_DNA"/>
</dbReference>
<sequence>MAQSESEHMRLNRELDDAIRVNQRFLLSLQEFRMDTVKLDRELIRDAGRGGDAGRILVGMIALAHAIDVQGFLFSRPLRQDDFEALLSRNRQKKAS</sequence>
<accession>A0A7Y0NKM9</accession>
<dbReference type="InterPro" id="IPR035919">
    <property type="entry name" value="EAL_sf"/>
</dbReference>
<dbReference type="AlphaFoldDB" id="A0A7Y0NKM9"/>
<reference evidence="1 2" key="1">
    <citation type="submission" date="2020-04" db="EMBL/GenBank/DDBJ databases">
        <title>Marinobacter oceani sp. nov., isolated from marine solar saltern.</title>
        <authorList>
            <person name="Chen X.-Y."/>
        </authorList>
    </citation>
    <scope>NUCLEOTIDE SEQUENCE [LARGE SCALE GENOMIC DNA]</scope>
    <source>
        <strain evidence="1 2">W62</strain>
    </source>
</reference>
<dbReference type="Gene3D" id="3.20.20.450">
    <property type="entry name" value="EAL domain"/>
    <property type="match status" value="1"/>
</dbReference>
<dbReference type="SUPFAM" id="SSF141868">
    <property type="entry name" value="EAL domain-like"/>
    <property type="match status" value="1"/>
</dbReference>
<gene>
    <name evidence="1" type="ORF">HIU99_04050</name>
</gene>
<organism evidence="1 2">
    <name type="scientific">Marinobacter orientalis</name>
    <dbReference type="NCBI Taxonomy" id="1928859"/>
    <lineage>
        <taxon>Bacteria</taxon>
        <taxon>Pseudomonadati</taxon>
        <taxon>Pseudomonadota</taxon>
        <taxon>Gammaproteobacteria</taxon>
        <taxon>Pseudomonadales</taxon>
        <taxon>Marinobacteraceae</taxon>
        <taxon>Marinobacter</taxon>
    </lineage>
</organism>
<protein>
    <submittedName>
        <fullName evidence="1">Uncharacterized protein</fullName>
    </submittedName>
</protein>
<dbReference type="RefSeq" id="WP_168355020.1">
    <property type="nucleotide sequence ID" value="NZ_JABCKY010000001.1"/>
</dbReference>
<evidence type="ECO:0000313" key="1">
    <source>
        <dbReference type="EMBL" id="NMT62764.1"/>
    </source>
</evidence>
<name>A0A7Y0NKM9_9GAMM</name>
<keyword evidence="2" id="KW-1185">Reference proteome</keyword>
<dbReference type="Proteomes" id="UP000567186">
    <property type="component" value="Unassembled WGS sequence"/>
</dbReference>
<evidence type="ECO:0000313" key="2">
    <source>
        <dbReference type="Proteomes" id="UP000567186"/>
    </source>
</evidence>
<proteinExistence type="predicted"/>
<comment type="caution">
    <text evidence="1">The sequence shown here is derived from an EMBL/GenBank/DDBJ whole genome shotgun (WGS) entry which is preliminary data.</text>
</comment>